<comment type="caution">
    <text evidence="11">Lacks conserved residue(s) required for the propagation of feature annotation.</text>
</comment>
<evidence type="ECO:0000256" key="12">
    <source>
        <dbReference type="SAM" id="MobiDB-lite"/>
    </source>
</evidence>
<feature type="binding site" evidence="11">
    <location>
        <begin position="152"/>
        <end position="158"/>
    </location>
    <ligand>
        <name>S-adenosyl-L-methionine</name>
        <dbReference type="ChEBI" id="CHEBI:59789"/>
    </ligand>
</feature>
<evidence type="ECO:0000313" key="14">
    <source>
        <dbReference type="EMBL" id="CUG12744.1"/>
    </source>
</evidence>
<feature type="region of interest" description="Disordered" evidence="12">
    <location>
        <begin position="1"/>
        <end position="20"/>
    </location>
</feature>
<dbReference type="OrthoDB" id="427002at2759"/>
<dbReference type="Proteomes" id="UP000051952">
    <property type="component" value="Unassembled WGS sequence"/>
</dbReference>
<keyword evidence="2" id="KW-0698">rRNA processing</keyword>
<evidence type="ECO:0000256" key="3">
    <source>
        <dbReference type="ARBA" id="ARBA00022603"/>
    </source>
</evidence>
<evidence type="ECO:0000256" key="7">
    <source>
        <dbReference type="ARBA" id="ARBA00022946"/>
    </source>
</evidence>
<sequence length="358" mass="39548">MPSFSRRGTGKGGDAKAPDAASKKRISFEAYYQSVYGSRWPALKRALLLPTAKVAMWNRFTRLPQESVVEGLTELPSELLRLYTTGSTVPATPASEEDAPAATPSPPPQQELLEQPPRDDFGTPAYYLLDEASTMIVEQLQVDGFHRVLDLCAAPGGKSIAIAQFLSPQGEIHSNEPNKERAQRLKRNLHEHIPQNSCIFHVTQRDATTWHNPEAFDRVLVDAPCSSERHVMHQPGGVADWDLRVTHELAKTQGALLLRALEAVKVGGIVVYSTCSISPELLLLVVEYALERTRCHIERRKTELRLGEATKLGWIVLPDKCPGHEGSGPMYCSSFLKVASQRPLSESDSDSSSEDEDE</sequence>
<evidence type="ECO:0000256" key="11">
    <source>
        <dbReference type="PROSITE-ProRule" id="PRU01023"/>
    </source>
</evidence>
<evidence type="ECO:0000259" key="13">
    <source>
        <dbReference type="PROSITE" id="PS51686"/>
    </source>
</evidence>
<evidence type="ECO:0000313" key="15">
    <source>
        <dbReference type="Proteomes" id="UP000051952"/>
    </source>
</evidence>
<feature type="region of interest" description="Disordered" evidence="12">
    <location>
        <begin position="88"/>
        <end position="117"/>
    </location>
</feature>
<evidence type="ECO:0000256" key="4">
    <source>
        <dbReference type="ARBA" id="ARBA00022679"/>
    </source>
</evidence>
<evidence type="ECO:0000256" key="10">
    <source>
        <dbReference type="ARBA" id="ARBA00049302"/>
    </source>
</evidence>
<dbReference type="GO" id="GO:0003723">
    <property type="term" value="F:RNA binding"/>
    <property type="evidence" value="ECO:0007669"/>
    <property type="project" value="UniProtKB-UniRule"/>
</dbReference>
<dbReference type="InterPro" id="IPR023267">
    <property type="entry name" value="RCMT"/>
</dbReference>
<dbReference type="AlphaFoldDB" id="A0A0S4J448"/>
<name>A0A0S4J448_BODSA</name>
<dbReference type="CDD" id="cd02440">
    <property type="entry name" value="AdoMet_MTases"/>
    <property type="match status" value="1"/>
</dbReference>
<dbReference type="InterPro" id="IPR001678">
    <property type="entry name" value="MeTrfase_RsmB-F_NOP2_dom"/>
</dbReference>
<keyword evidence="4 11" id="KW-0808">Transferase</keyword>
<feature type="active site" description="Nucleophile" evidence="11">
    <location>
        <position position="275"/>
    </location>
</feature>
<feature type="binding site" evidence="11">
    <location>
        <position position="222"/>
    </location>
    <ligand>
        <name>S-adenosyl-L-methionine</name>
        <dbReference type="ChEBI" id="CHEBI:59789"/>
    </ligand>
</feature>
<dbReference type="GO" id="GO:0005762">
    <property type="term" value="C:mitochondrial large ribosomal subunit"/>
    <property type="evidence" value="ECO:0007669"/>
    <property type="project" value="TreeGrafter"/>
</dbReference>
<dbReference type="InterPro" id="IPR049560">
    <property type="entry name" value="MeTrfase_RsmB-F_NOP2_cat"/>
</dbReference>
<dbReference type="Pfam" id="PF01189">
    <property type="entry name" value="Methyltr_RsmB-F"/>
    <property type="match status" value="1"/>
</dbReference>
<evidence type="ECO:0000256" key="9">
    <source>
        <dbReference type="ARBA" id="ARBA00042050"/>
    </source>
</evidence>
<dbReference type="EMBL" id="CYKH01000666">
    <property type="protein sequence ID" value="CUG12744.1"/>
    <property type="molecule type" value="Genomic_DNA"/>
</dbReference>
<comment type="similarity">
    <text evidence="11">Belongs to the class I-like SAM-binding methyltransferase superfamily. RsmB/NOP family.</text>
</comment>
<dbReference type="Gene3D" id="3.40.50.150">
    <property type="entry name" value="Vaccinia Virus protein VP39"/>
    <property type="match status" value="1"/>
</dbReference>
<accession>A0A0S4J448</accession>
<proteinExistence type="inferred from homology"/>
<dbReference type="PANTHER" id="PTHR22808:SF3">
    <property type="entry name" value="5-METHYLCYTOSINE RRNA METHYLTRANSFERASE NSUN4"/>
    <property type="match status" value="1"/>
</dbReference>
<dbReference type="PANTHER" id="PTHR22808">
    <property type="entry name" value="NCL1 YEAST -RELATED NOL1/NOP2/FMU SUN DOMAIN-CONTAINING"/>
    <property type="match status" value="1"/>
</dbReference>
<feature type="domain" description="SAM-dependent MTase RsmB/NOP-type" evidence="13">
    <location>
        <begin position="55"/>
        <end position="338"/>
    </location>
</feature>
<dbReference type="PROSITE" id="PS51686">
    <property type="entry name" value="SAM_MT_RSMB_NOP"/>
    <property type="match status" value="1"/>
</dbReference>
<keyword evidence="3 11" id="KW-0489">Methyltransferase</keyword>
<feature type="binding site" evidence="11">
    <location>
        <position position="176"/>
    </location>
    <ligand>
        <name>S-adenosyl-L-methionine</name>
        <dbReference type="ChEBI" id="CHEBI:59789"/>
    </ligand>
</feature>
<dbReference type="GO" id="GO:0008173">
    <property type="term" value="F:RNA methyltransferase activity"/>
    <property type="evidence" value="ECO:0007669"/>
    <property type="project" value="InterPro"/>
</dbReference>
<comment type="catalytic activity">
    <reaction evidence="10">
        <text>a cytidine in rRNA + S-adenosyl-L-methionine = a 5-methylcytidine in rRNA + S-adenosyl-L-homocysteine + H(+)</text>
        <dbReference type="Rhea" id="RHEA:61484"/>
        <dbReference type="Rhea" id="RHEA-COMP:15836"/>
        <dbReference type="Rhea" id="RHEA-COMP:15837"/>
        <dbReference type="ChEBI" id="CHEBI:15378"/>
        <dbReference type="ChEBI" id="CHEBI:57856"/>
        <dbReference type="ChEBI" id="CHEBI:59789"/>
        <dbReference type="ChEBI" id="CHEBI:74483"/>
        <dbReference type="ChEBI" id="CHEBI:82748"/>
    </reaction>
</comment>
<evidence type="ECO:0000256" key="1">
    <source>
        <dbReference type="ARBA" id="ARBA00004173"/>
    </source>
</evidence>
<reference evidence="15" key="1">
    <citation type="submission" date="2015-09" db="EMBL/GenBank/DDBJ databases">
        <authorList>
            <consortium name="Pathogen Informatics"/>
        </authorList>
    </citation>
    <scope>NUCLEOTIDE SEQUENCE [LARGE SCALE GENOMIC DNA]</scope>
    <source>
        <strain evidence="15">Lake Konstanz</strain>
    </source>
</reference>
<dbReference type="GO" id="GO:0031167">
    <property type="term" value="P:rRNA methylation"/>
    <property type="evidence" value="ECO:0007669"/>
    <property type="project" value="TreeGrafter"/>
</dbReference>
<keyword evidence="6 11" id="KW-0694">RNA-binding</keyword>
<protein>
    <recommendedName>
        <fullName evidence="9">NOL1/NOP2/Sun domain family member 4</fullName>
    </recommendedName>
</protein>
<dbReference type="PRINTS" id="PR02008">
    <property type="entry name" value="RCMTFAMILY"/>
</dbReference>
<comment type="subcellular location">
    <subcellularLocation>
        <location evidence="1">Mitochondrion</location>
    </subcellularLocation>
</comment>
<dbReference type="InterPro" id="IPR029063">
    <property type="entry name" value="SAM-dependent_MTases_sf"/>
</dbReference>
<dbReference type="VEuPathDB" id="TriTrypDB:BSAL_74750"/>
<keyword evidence="7" id="KW-0809">Transit peptide</keyword>
<dbReference type="SUPFAM" id="SSF53335">
    <property type="entry name" value="S-adenosyl-L-methionine-dependent methyltransferases"/>
    <property type="match status" value="1"/>
</dbReference>
<evidence type="ECO:0000256" key="5">
    <source>
        <dbReference type="ARBA" id="ARBA00022691"/>
    </source>
</evidence>
<evidence type="ECO:0000256" key="2">
    <source>
        <dbReference type="ARBA" id="ARBA00022552"/>
    </source>
</evidence>
<keyword evidence="5 11" id="KW-0949">S-adenosyl-L-methionine</keyword>
<gene>
    <name evidence="14" type="ORF">BSAL_74750</name>
</gene>
<keyword evidence="15" id="KW-1185">Reference proteome</keyword>
<keyword evidence="8" id="KW-0496">Mitochondrion</keyword>
<dbReference type="OMA" id="YFHCNEY"/>
<evidence type="ECO:0000256" key="8">
    <source>
        <dbReference type="ARBA" id="ARBA00023128"/>
    </source>
</evidence>
<evidence type="ECO:0000256" key="6">
    <source>
        <dbReference type="ARBA" id="ARBA00022884"/>
    </source>
</evidence>
<organism evidence="14 15">
    <name type="scientific">Bodo saltans</name>
    <name type="common">Flagellated protozoan</name>
    <dbReference type="NCBI Taxonomy" id="75058"/>
    <lineage>
        <taxon>Eukaryota</taxon>
        <taxon>Discoba</taxon>
        <taxon>Euglenozoa</taxon>
        <taxon>Kinetoplastea</taxon>
        <taxon>Metakinetoplastina</taxon>
        <taxon>Eubodonida</taxon>
        <taxon>Bodonidae</taxon>
        <taxon>Bodo</taxon>
    </lineage>
</organism>